<protein>
    <submittedName>
        <fullName evidence="5">Putative Co/Zn/Cd efflux system membrane fusion protein</fullName>
    </submittedName>
</protein>
<feature type="coiled-coil region" evidence="2">
    <location>
        <begin position="19"/>
        <end position="46"/>
    </location>
</feature>
<evidence type="ECO:0000313" key="5">
    <source>
        <dbReference type="EMBL" id="CDN31225.1"/>
    </source>
</evidence>
<keyword evidence="2" id="KW-0175">Coiled coil</keyword>
<dbReference type="PANTHER" id="PTHR30469:SF15">
    <property type="entry name" value="HLYD FAMILY OF SECRETION PROTEINS"/>
    <property type="match status" value="1"/>
</dbReference>
<sequence>MKQFLLISAVSLLVVSCGSADKKAQLEKLRADYASLGEQIRRLEAELGASSSSAENPNIKFVEVATLENQPFSRKVTIQGTVDGDEIVTLNPRASGELVYLNAKVGQAVKAGEELARIDDKILKKSMVELQTSLDLAKTVYERQAALWKDSIGSEIQYIQAKNQKKALEDRIASLKEQMDLYVVRAPFGGTIESVPVKIGQIVSPVVPLAMMINLTKLKLVAEVSENYSSSVAKGDKVSVNFPDINKSYDLTITSVSNYINPKNRTFLIESVLPSGITDVKANMLAKIAIESYKSANTIAIPINLVFANNSGEFVYVLEQRDGKSYAVRRAIKTGVKSERDVEILEGLQVGDKIVTTGYQTLEDGVEVSVK</sequence>
<dbReference type="InterPro" id="IPR058625">
    <property type="entry name" value="MdtA-like_BSH"/>
</dbReference>
<keyword evidence="6" id="KW-1185">Reference proteome</keyword>
<dbReference type="AlphaFoldDB" id="A0A060R7J4"/>
<dbReference type="KEGG" id="rbc:BN938_1130"/>
<dbReference type="Gene3D" id="2.40.30.170">
    <property type="match status" value="1"/>
</dbReference>
<accession>A0A060R7J4</accession>
<reference evidence="5 6" key="1">
    <citation type="journal article" date="2015" name="Genome Announc.">
        <title>Complete Genome Sequence of the Novel Leech Symbiont Mucinivorans hirudinis M3T.</title>
        <authorList>
            <person name="Nelson M.C."/>
            <person name="Bomar L."/>
            <person name="Graf J."/>
        </authorList>
    </citation>
    <scope>NUCLEOTIDE SEQUENCE [LARGE SCALE GENOMIC DNA]</scope>
    <source>
        <strain evidence="6">M3</strain>
    </source>
</reference>
<dbReference type="SUPFAM" id="SSF111369">
    <property type="entry name" value="HlyD-like secretion proteins"/>
    <property type="match status" value="1"/>
</dbReference>
<dbReference type="InterPro" id="IPR058637">
    <property type="entry name" value="YknX-like_C"/>
</dbReference>
<dbReference type="OrthoDB" id="9806939at2"/>
<dbReference type="HOGENOM" id="CLU_018816_1_2_10"/>
<feature type="coiled-coil region" evidence="2">
    <location>
        <begin position="158"/>
        <end position="185"/>
    </location>
</feature>
<evidence type="ECO:0000256" key="1">
    <source>
        <dbReference type="ARBA" id="ARBA00009477"/>
    </source>
</evidence>
<dbReference type="Gene3D" id="2.40.420.20">
    <property type="match status" value="1"/>
</dbReference>
<organism evidence="5 6">
    <name type="scientific">Mucinivorans hirudinis</name>
    <dbReference type="NCBI Taxonomy" id="1433126"/>
    <lineage>
        <taxon>Bacteria</taxon>
        <taxon>Pseudomonadati</taxon>
        <taxon>Bacteroidota</taxon>
        <taxon>Bacteroidia</taxon>
        <taxon>Bacteroidales</taxon>
        <taxon>Rikenellaceae</taxon>
        <taxon>Mucinivorans</taxon>
    </lineage>
</organism>
<dbReference type="STRING" id="1433126.BN938_1130"/>
<feature type="domain" description="Multidrug resistance protein MdtA-like barrel-sandwich hybrid" evidence="3">
    <location>
        <begin position="86"/>
        <end position="204"/>
    </location>
</feature>
<gene>
    <name evidence="5" type="ORF">BN938_1130</name>
</gene>
<feature type="domain" description="YknX-like C-terminal permuted SH3-like" evidence="4">
    <location>
        <begin position="299"/>
        <end position="370"/>
    </location>
</feature>
<comment type="similarity">
    <text evidence="1">Belongs to the membrane fusion protein (MFP) (TC 8.A.1) family.</text>
</comment>
<dbReference type="EMBL" id="HG934468">
    <property type="protein sequence ID" value="CDN31225.1"/>
    <property type="molecule type" value="Genomic_DNA"/>
</dbReference>
<dbReference type="GO" id="GO:0015562">
    <property type="term" value="F:efflux transmembrane transporter activity"/>
    <property type="evidence" value="ECO:0007669"/>
    <property type="project" value="TreeGrafter"/>
</dbReference>
<dbReference type="NCBIfam" id="TIGR01730">
    <property type="entry name" value="RND_mfp"/>
    <property type="match status" value="1"/>
</dbReference>
<dbReference type="eggNOG" id="COG0845">
    <property type="taxonomic scope" value="Bacteria"/>
</dbReference>
<evidence type="ECO:0000313" key="6">
    <source>
        <dbReference type="Proteomes" id="UP000027616"/>
    </source>
</evidence>
<evidence type="ECO:0000259" key="3">
    <source>
        <dbReference type="Pfam" id="PF25917"/>
    </source>
</evidence>
<dbReference type="Gene3D" id="1.10.287.470">
    <property type="entry name" value="Helix hairpin bin"/>
    <property type="match status" value="1"/>
</dbReference>
<dbReference type="PROSITE" id="PS51257">
    <property type="entry name" value="PROKAR_LIPOPROTEIN"/>
    <property type="match status" value="1"/>
</dbReference>
<dbReference type="GO" id="GO:1990281">
    <property type="term" value="C:efflux pump complex"/>
    <property type="evidence" value="ECO:0007669"/>
    <property type="project" value="TreeGrafter"/>
</dbReference>
<evidence type="ECO:0000259" key="4">
    <source>
        <dbReference type="Pfam" id="PF25989"/>
    </source>
</evidence>
<dbReference type="Pfam" id="PF25917">
    <property type="entry name" value="BSH_RND"/>
    <property type="match status" value="1"/>
</dbReference>
<dbReference type="InterPro" id="IPR006143">
    <property type="entry name" value="RND_pump_MFP"/>
</dbReference>
<dbReference type="Gene3D" id="2.40.50.100">
    <property type="match status" value="1"/>
</dbReference>
<name>A0A060R7J4_9BACT</name>
<proteinExistence type="inferred from homology"/>
<dbReference type="Pfam" id="PF25989">
    <property type="entry name" value="YknX_C"/>
    <property type="match status" value="1"/>
</dbReference>
<dbReference type="Proteomes" id="UP000027616">
    <property type="component" value="Chromosome I"/>
</dbReference>
<dbReference type="PANTHER" id="PTHR30469">
    <property type="entry name" value="MULTIDRUG RESISTANCE PROTEIN MDTA"/>
    <property type="match status" value="1"/>
</dbReference>
<evidence type="ECO:0000256" key="2">
    <source>
        <dbReference type="SAM" id="Coils"/>
    </source>
</evidence>